<dbReference type="InterPro" id="IPR015947">
    <property type="entry name" value="PUA-like_sf"/>
</dbReference>
<evidence type="ECO:0000256" key="5">
    <source>
        <dbReference type="ARBA" id="ARBA00022490"/>
    </source>
</evidence>
<dbReference type="AlphaFoldDB" id="A0A451D637"/>
<dbReference type="SUPFAM" id="SSF75217">
    <property type="entry name" value="alpha/beta knot"/>
    <property type="match status" value="1"/>
</dbReference>
<dbReference type="InterPro" id="IPR046886">
    <property type="entry name" value="RsmE_MTase_dom"/>
</dbReference>
<evidence type="ECO:0000256" key="11">
    <source>
        <dbReference type="ARBA" id="ARBA00047944"/>
    </source>
</evidence>
<feature type="domain" description="Ribosomal RNA small subunit methyltransferase E PUA-like" evidence="14">
    <location>
        <begin position="21"/>
        <end position="67"/>
    </location>
</feature>
<dbReference type="Gene3D" id="3.40.1280.10">
    <property type="match status" value="1"/>
</dbReference>
<organism evidence="15 16">
    <name type="scientific">Buchnera aphidicola</name>
    <name type="common">Cinara kochiana kochiana</name>
    <dbReference type="NCBI Taxonomy" id="2518976"/>
    <lineage>
        <taxon>Bacteria</taxon>
        <taxon>Pseudomonadati</taxon>
        <taxon>Pseudomonadota</taxon>
        <taxon>Gammaproteobacteria</taxon>
        <taxon>Enterobacterales</taxon>
        <taxon>Erwiniaceae</taxon>
        <taxon>Buchnera</taxon>
    </lineage>
</organism>
<keyword evidence="6 12" id="KW-0698">rRNA processing</keyword>
<dbReference type="SUPFAM" id="SSF88697">
    <property type="entry name" value="PUA domain-like"/>
    <property type="match status" value="1"/>
</dbReference>
<dbReference type="PANTHER" id="PTHR30027:SF3">
    <property type="entry name" value="16S RRNA (URACIL(1498)-N(3))-METHYLTRANSFERASE"/>
    <property type="match status" value="1"/>
</dbReference>
<evidence type="ECO:0000256" key="1">
    <source>
        <dbReference type="ARBA" id="ARBA00004496"/>
    </source>
</evidence>
<dbReference type="NCBIfam" id="TIGR00046">
    <property type="entry name" value="RsmE family RNA methyltransferase"/>
    <property type="match status" value="1"/>
</dbReference>
<sequence length="238" mass="27396">MYVPRIYCNQLIKINTIIPLKKNTIHYCINVIRLQAGDLIHIFNNTNNIFISKILDINKNNIFIKIIKKKKENKESPTNIHLGQCYSKRMKFTIEKSVELGIKSITPIIINKPSIITKISKKICYWNKLIISACMQSQRNIIPKLNTPSTIYQWCNSIPQKSTKIIFNIDAKKNICDVSNKYNNIYILIGSEKGFNNNETKYTKEKKFLNVKLGPRILRTETASIVAIAALQVHLGDI</sequence>
<comment type="similarity">
    <text evidence="2 12">Belongs to the RNA methyltransferase RsmE family.</text>
</comment>
<dbReference type="InterPro" id="IPR029026">
    <property type="entry name" value="tRNA_m1G_MTases_N"/>
</dbReference>
<dbReference type="NCBIfam" id="NF008692">
    <property type="entry name" value="PRK11713.1-5"/>
    <property type="match status" value="1"/>
</dbReference>
<dbReference type="GO" id="GO:0005737">
    <property type="term" value="C:cytoplasm"/>
    <property type="evidence" value="ECO:0007669"/>
    <property type="project" value="UniProtKB-SubCell"/>
</dbReference>
<evidence type="ECO:0000256" key="8">
    <source>
        <dbReference type="ARBA" id="ARBA00022679"/>
    </source>
</evidence>
<dbReference type="PIRSF" id="PIRSF015601">
    <property type="entry name" value="MTase_slr0722"/>
    <property type="match status" value="1"/>
</dbReference>
<evidence type="ECO:0000256" key="10">
    <source>
        <dbReference type="ARBA" id="ARBA00025699"/>
    </source>
</evidence>
<comment type="function">
    <text evidence="10 12">Specifically methylates the N3 position of the uracil ring of uridine 1498 (m3U1498) in 16S rRNA. Acts on the fully assembled 30S ribosomal subunit.</text>
</comment>
<dbReference type="Pfam" id="PF20260">
    <property type="entry name" value="PUA_4"/>
    <property type="match status" value="1"/>
</dbReference>
<evidence type="ECO:0000256" key="2">
    <source>
        <dbReference type="ARBA" id="ARBA00005528"/>
    </source>
</evidence>
<dbReference type="CDD" id="cd18084">
    <property type="entry name" value="RsmE-like"/>
    <property type="match status" value="1"/>
</dbReference>
<dbReference type="Pfam" id="PF04452">
    <property type="entry name" value="Methyltrans_RNA"/>
    <property type="match status" value="1"/>
</dbReference>
<evidence type="ECO:0000256" key="4">
    <source>
        <dbReference type="ARBA" id="ARBA00013673"/>
    </source>
</evidence>
<evidence type="ECO:0000256" key="12">
    <source>
        <dbReference type="PIRNR" id="PIRNR015601"/>
    </source>
</evidence>
<evidence type="ECO:0000313" key="16">
    <source>
        <dbReference type="Proteomes" id="UP000294380"/>
    </source>
</evidence>
<accession>A0A451D637</accession>
<proteinExistence type="inferred from homology"/>
<feature type="domain" description="Ribosomal RNA small subunit methyltransferase E methyltransferase" evidence="13">
    <location>
        <begin position="74"/>
        <end position="232"/>
    </location>
</feature>
<evidence type="ECO:0000256" key="9">
    <source>
        <dbReference type="ARBA" id="ARBA00022691"/>
    </source>
</evidence>
<evidence type="ECO:0000256" key="7">
    <source>
        <dbReference type="ARBA" id="ARBA00022603"/>
    </source>
</evidence>
<evidence type="ECO:0000259" key="13">
    <source>
        <dbReference type="Pfam" id="PF04452"/>
    </source>
</evidence>
<keyword evidence="5 12" id="KW-0963">Cytoplasm</keyword>
<evidence type="ECO:0000256" key="6">
    <source>
        <dbReference type="ARBA" id="ARBA00022552"/>
    </source>
</evidence>
<gene>
    <name evidence="15" type="primary">rsmE</name>
    <name evidence="15" type="ORF">BUCIKOCA2762_266</name>
</gene>
<dbReference type="Proteomes" id="UP000294380">
    <property type="component" value="Chromosome"/>
</dbReference>
<keyword evidence="8 12" id="KW-0808">Transferase</keyword>
<evidence type="ECO:0000313" key="15">
    <source>
        <dbReference type="EMBL" id="VFP81174.1"/>
    </source>
</evidence>
<dbReference type="InterPro" id="IPR006700">
    <property type="entry name" value="RsmE"/>
</dbReference>
<dbReference type="EC" id="2.1.1.193" evidence="3 12"/>
<keyword evidence="7 12" id="KW-0489">Methyltransferase</keyword>
<comment type="catalytic activity">
    <reaction evidence="11 12">
        <text>uridine(1498) in 16S rRNA + S-adenosyl-L-methionine = N(3)-methyluridine(1498) in 16S rRNA + S-adenosyl-L-homocysteine + H(+)</text>
        <dbReference type="Rhea" id="RHEA:42920"/>
        <dbReference type="Rhea" id="RHEA-COMP:10283"/>
        <dbReference type="Rhea" id="RHEA-COMP:10284"/>
        <dbReference type="ChEBI" id="CHEBI:15378"/>
        <dbReference type="ChEBI" id="CHEBI:57856"/>
        <dbReference type="ChEBI" id="CHEBI:59789"/>
        <dbReference type="ChEBI" id="CHEBI:65315"/>
        <dbReference type="ChEBI" id="CHEBI:74502"/>
        <dbReference type="EC" id="2.1.1.193"/>
    </reaction>
</comment>
<dbReference type="RefSeq" id="WP_172598356.1">
    <property type="nucleotide sequence ID" value="NZ_LR217707.1"/>
</dbReference>
<name>A0A451D637_9GAMM</name>
<protein>
    <recommendedName>
        <fullName evidence="4 12">Ribosomal RNA small subunit methyltransferase E</fullName>
        <ecNumber evidence="3 12">2.1.1.193</ecNumber>
    </recommendedName>
</protein>
<dbReference type="Gene3D" id="2.40.240.20">
    <property type="entry name" value="Hypothetical PUA domain-like, domain 1"/>
    <property type="match status" value="1"/>
</dbReference>
<dbReference type="EMBL" id="LR217707">
    <property type="protein sequence ID" value="VFP81174.1"/>
    <property type="molecule type" value="Genomic_DNA"/>
</dbReference>
<comment type="subcellular location">
    <subcellularLocation>
        <location evidence="1 12">Cytoplasm</location>
    </subcellularLocation>
</comment>
<dbReference type="InterPro" id="IPR046887">
    <property type="entry name" value="RsmE_PUA-like"/>
</dbReference>
<dbReference type="GO" id="GO:0070042">
    <property type="term" value="F:rRNA (uridine-N3-)-methyltransferase activity"/>
    <property type="evidence" value="ECO:0007669"/>
    <property type="project" value="TreeGrafter"/>
</dbReference>
<dbReference type="PANTHER" id="PTHR30027">
    <property type="entry name" value="RIBOSOMAL RNA SMALL SUBUNIT METHYLTRANSFERASE E"/>
    <property type="match status" value="1"/>
</dbReference>
<keyword evidence="9 12" id="KW-0949">S-adenosyl-L-methionine</keyword>
<evidence type="ECO:0000259" key="14">
    <source>
        <dbReference type="Pfam" id="PF20260"/>
    </source>
</evidence>
<reference evidence="15 16" key="1">
    <citation type="submission" date="2019-02" db="EMBL/GenBank/DDBJ databases">
        <authorList>
            <person name="Manzano-Marin A."/>
            <person name="Manzano-Marin A."/>
        </authorList>
    </citation>
    <scope>NUCLEOTIDE SEQUENCE [LARGE SCALE GENOMIC DNA]</scope>
    <source>
        <strain evidence="15 16">BuCikochiana</strain>
    </source>
</reference>
<dbReference type="InterPro" id="IPR029028">
    <property type="entry name" value="Alpha/beta_knot_MTases"/>
</dbReference>
<evidence type="ECO:0000256" key="3">
    <source>
        <dbReference type="ARBA" id="ARBA00012328"/>
    </source>
</evidence>
<dbReference type="GO" id="GO:0070475">
    <property type="term" value="P:rRNA base methylation"/>
    <property type="evidence" value="ECO:0007669"/>
    <property type="project" value="TreeGrafter"/>
</dbReference>